<reference evidence="1" key="1">
    <citation type="submission" date="2014-11" db="EMBL/GenBank/DDBJ databases">
        <authorList>
            <person name="Amaro Gonzalez C."/>
        </authorList>
    </citation>
    <scope>NUCLEOTIDE SEQUENCE</scope>
</reference>
<proteinExistence type="predicted"/>
<dbReference type="AlphaFoldDB" id="A0A0E9VI13"/>
<name>A0A0E9VI13_ANGAN</name>
<sequence>MQEPCILILDLVPYSPGYIISIIHADVVSLTKVKVPRFS</sequence>
<reference evidence="1" key="2">
    <citation type="journal article" date="2015" name="Fish Shellfish Immunol.">
        <title>Early steps in the European eel (Anguilla anguilla)-Vibrio vulnificus interaction in the gills: Role of the RtxA13 toxin.</title>
        <authorList>
            <person name="Callol A."/>
            <person name="Pajuelo D."/>
            <person name="Ebbesson L."/>
            <person name="Teles M."/>
            <person name="MacKenzie S."/>
            <person name="Amaro C."/>
        </authorList>
    </citation>
    <scope>NUCLEOTIDE SEQUENCE</scope>
</reference>
<evidence type="ECO:0000313" key="1">
    <source>
        <dbReference type="EMBL" id="JAH77744.1"/>
    </source>
</evidence>
<protein>
    <submittedName>
        <fullName evidence="1">Uncharacterized protein</fullName>
    </submittedName>
</protein>
<dbReference type="EMBL" id="GBXM01030833">
    <property type="protein sequence ID" value="JAH77744.1"/>
    <property type="molecule type" value="Transcribed_RNA"/>
</dbReference>
<accession>A0A0E9VI13</accession>
<organism evidence="1">
    <name type="scientific">Anguilla anguilla</name>
    <name type="common">European freshwater eel</name>
    <name type="synonym">Muraena anguilla</name>
    <dbReference type="NCBI Taxonomy" id="7936"/>
    <lineage>
        <taxon>Eukaryota</taxon>
        <taxon>Metazoa</taxon>
        <taxon>Chordata</taxon>
        <taxon>Craniata</taxon>
        <taxon>Vertebrata</taxon>
        <taxon>Euteleostomi</taxon>
        <taxon>Actinopterygii</taxon>
        <taxon>Neopterygii</taxon>
        <taxon>Teleostei</taxon>
        <taxon>Anguilliformes</taxon>
        <taxon>Anguillidae</taxon>
        <taxon>Anguilla</taxon>
    </lineage>
</organism>